<dbReference type="Proteomes" id="UP000046392">
    <property type="component" value="Unplaced"/>
</dbReference>
<feature type="region of interest" description="Disordered" evidence="1">
    <location>
        <begin position="402"/>
        <end position="427"/>
    </location>
</feature>
<dbReference type="WBParaSite" id="SPAL_0000117300.1">
    <property type="protein sequence ID" value="SPAL_0000117300.1"/>
    <property type="gene ID" value="SPAL_0000117300"/>
</dbReference>
<feature type="compositionally biased region" description="Polar residues" evidence="1">
    <location>
        <begin position="324"/>
        <end position="333"/>
    </location>
</feature>
<accession>A0A0N5B526</accession>
<dbReference type="AlphaFoldDB" id="A0A0N5B526"/>
<feature type="compositionally biased region" description="Basic and acidic residues" evidence="1">
    <location>
        <begin position="206"/>
        <end position="223"/>
    </location>
</feature>
<feature type="compositionally biased region" description="Basic and acidic residues" evidence="1">
    <location>
        <begin position="335"/>
        <end position="345"/>
    </location>
</feature>
<protein>
    <submittedName>
        <fullName evidence="3">Serine/threonine-protein kinase</fullName>
    </submittedName>
</protein>
<feature type="compositionally biased region" description="Basic and acidic residues" evidence="1">
    <location>
        <begin position="304"/>
        <end position="323"/>
    </location>
</feature>
<feature type="region of interest" description="Disordered" evidence="1">
    <location>
        <begin position="180"/>
        <end position="229"/>
    </location>
</feature>
<keyword evidence="2" id="KW-1185">Reference proteome</keyword>
<proteinExistence type="predicted"/>
<name>A0A0N5B526_STREA</name>
<organism evidence="2 3">
    <name type="scientific">Strongyloides papillosus</name>
    <name type="common">Intestinal threadworm</name>
    <dbReference type="NCBI Taxonomy" id="174720"/>
    <lineage>
        <taxon>Eukaryota</taxon>
        <taxon>Metazoa</taxon>
        <taxon>Ecdysozoa</taxon>
        <taxon>Nematoda</taxon>
        <taxon>Chromadorea</taxon>
        <taxon>Rhabditida</taxon>
        <taxon>Tylenchina</taxon>
        <taxon>Panagrolaimomorpha</taxon>
        <taxon>Strongyloidoidea</taxon>
        <taxon>Strongyloididae</taxon>
        <taxon>Strongyloides</taxon>
    </lineage>
</organism>
<sequence length="512" mass="57139">MVQQINANNAEIKVPTQGNPIIELKPLNDENSCEMKSLNGNLVNCRINNISNELDFIDSNVSPSREVKNGSVPEAQQRQCNKNKFEVSVNSVGLYTNPVSTDSLYVHYGTQGPEGIQVSCPSTLKTIYTKKSERVLKVGKKPKKRYENAGTFIPENIDNYFGNKSVSEVITLINQEEKTPELVEKQGKSKNKKKKNKHGKNNSTEKNNENEVSVKDSDTKQENSDNTSVEANCECVSVDVSVNLMVNGKLTQTVTSTSSSPANESTNVNVSTTLPTTIETSSIENDFMIVSKNKKRNLNNNISNEKKQKVPDNYSDTKKKVDRNNSNAVYQKNRNNRDGNKKENYEKAPHVEAKTIIKQSATVEDRENEGKACNYSSQGPQNTWAHIARPKNNLNGCNNSGSTGNSCLPSVEAEKKRVSKDSGKKLKQDDKIVPSVLKVLAQHKNSKTKSQLSPNSGFLKVTTLNKQVLQIPLSQRINKKPSKLEVTSEHYEYVKFLQNAWNDSFKKYKVVN</sequence>
<evidence type="ECO:0000313" key="3">
    <source>
        <dbReference type="WBParaSite" id="SPAL_0000117300.1"/>
    </source>
</evidence>
<evidence type="ECO:0000313" key="2">
    <source>
        <dbReference type="Proteomes" id="UP000046392"/>
    </source>
</evidence>
<feature type="region of interest" description="Disordered" evidence="1">
    <location>
        <begin position="298"/>
        <end position="345"/>
    </location>
</feature>
<evidence type="ECO:0000256" key="1">
    <source>
        <dbReference type="SAM" id="MobiDB-lite"/>
    </source>
</evidence>
<feature type="compositionally biased region" description="Basic and acidic residues" evidence="1">
    <location>
        <begin position="412"/>
        <end position="427"/>
    </location>
</feature>
<feature type="compositionally biased region" description="Basic residues" evidence="1">
    <location>
        <begin position="188"/>
        <end position="200"/>
    </location>
</feature>
<reference evidence="3" key="1">
    <citation type="submission" date="2017-02" db="UniProtKB">
        <authorList>
            <consortium name="WormBaseParasite"/>
        </authorList>
    </citation>
    <scope>IDENTIFICATION</scope>
</reference>